<sequence>MPLQYSAAKTSTSNRSPSKSPIKKFQRDAKKILPSQRVYKQNLLKKNSSSSPSPPSSPTKGNAEKLQVSDYNVQLDYQLPDKDDIVVAIDSITGNRWSESTSLHDKYRLGHLHGLPLEEAISSIKGLSSVSKADLLKFRQALPSGLVTVSQMYSIFNSQGNTFVDKSIEMNIQRGLIRKFVISNASPVISRSFSNFPSKVSYGFENVDVIAKSDDFYDALKVSIAAVADKKDCARKSLERFYEFVQSHPQELFVSSSSFDDEGISNLVQLGYITLTSNYFNEQESHFAISYPGCGTYLRLVNEGRLWLVKTLNKTKHKELLEEDIFKKYSGVNMEGDPKLNNFRKPFYGYDLHWILADALGSGIIEVFNTPVGRGWRLTGKI</sequence>
<evidence type="ECO:0000256" key="1">
    <source>
        <dbReference type="ARBA" id="ARBA00093458"/>
    </source>
</evidence>
<evidence type="ECO:0000313" key="3">
    <source>
        <dbReference type="EMBL" id="CAK9439571.1"/>
    </source>
</evidence>
<dbReference type="PANTHER" id="PTHR15243">
    <property type="entry name" value="SERINE/THREONINE-PROTEIN KINASE 19"/>
    <property type="match status" value="1"/>
</dbReference>
<protein>
    <submittedName>
        <fullName evidence="3">Uncharacterized protein</fullName>
    </submittedName>
</protein>
<evidence type="ECO:0000313" key="4">
    <source>
        <dbReference type="Proteomes" id="UP001497383"/>
    </source>
</evidence>
<keyword evidence="4" id="KW-1185">Reference proteome</keyword>
<dbReference type="GeneID" id="92208867"/>
<dbReference type="PANTHER" id="PTHR15243:SF0">
    <property type="entry name" value="SERINE_THREONINE-PROTEIN KINASE 19"/>
    <property type="match status" value="1"/>
</dbReference>
<reference evidence="3 4" key="1">
    <citation type="submission" date="2024-03" db="EMBL/GenBank/DDBJ databases">
        <authorList>
            <person name="Brejova B."/>
        </authorList>
    </citation>
    <scope>NUCLEOTIDE SEQUENCE [LARGE SCALE GENOMIC DNA]</scope>
    <source>
        <strain evidence="3 4">CBS 14171</strain>
    </source>
</reference>
<comment type="similarity">
    <text evidence="1">Belongs to the STK19 family.</text>
</comment>
<dbReference type="InterPro" id="IPR018865">
    <property type="entry name" value="STK19-like"/>
</dbReference>
<gene>
    <name evidence="3" type="ORF">LODBEIA_P36710</name>
</gene>
<dbReference type="Proteomes" id="UP001497383">
    <property type="component" value="Chromosome 4"/>
</dbReference>
<feature type="compositionally biased region" description="Polar residues" evidence="2">
    <location>
        <begin position="7"/>
        <end position="19"/>
    </location>
</feature>
<organism evidence="3 4">
    <name type="scientific">Lodderomyces beijingensis</name>
    <dbReference type="NCBI Taxonomy" id="1775926"/>
    <lineage>
        <taxon>Eukaryota</taxon>
        <taxon>Fungi</taxon>
        <taxon>Dikarya</taxon>
        <taxon>Ascomycota</taxon>
        <taxon>Saccharomycotina</taxon>
        <taxon>Pichiomycetes</taxon>
        <taxon>Debaryomycetaceae</taxon>
        <taxon>Candida/Lodderomyces clade</taxon>
        <taxon>Lodderomyces</taxon>
    </lineage>
</organism>
<dbReference type="EMBL" id="OZ022408">
    <property type="protein sequence ID" value="CAK9439571.1"/>
    <property type="molecule type" value="Genomic_DNA"/>
</dbReference>
<evidence type="ECO:0000256" key="2">
    <source>
        <dbReference type="SAM" id="MobiDB-lite"/>
    </source>
</evidence>
<name>A0ABP0ZMS8_9ASCO</name>
<dbReference type="Pfam" id="PF10494">
    <property type="entry name" value="Stk19"/>
    <property type="match status" value="1"/>
</dbReference>
<feature type="region of interest" description="Disordered" evidence="2">
    <location>
        <begin position="1"/>
        <end position="27"/>
    </location>
</feature>
<feature type="region of interest" description="Disordered" evidence="2">
    <location>
        <begin position="40"/>
        <end position="63"/>
    </location>
</feature>
<accession>A0ABP0ZMS8</accession>
<dbReference type="RefSeq" id="XP_066830609.1">
    <property type="nucleotide sequence ID" value="XM_066973807.1"/>
</dbReference>
<proteinExistence type="inferred from homology"/>